<dbReference type="SUPFAM" id="SSF53649">
    <property type="entry name" value="Alkaline phosphatase-like"/>
    <property type="match status" value="1"/>
</dbReference>
<reference evidence="2" key="1">
    <citation type="submission" date="2013-05" db="EMBL/GenBank/DDBJ databases">
        <authorList>
            <person name="Yim A.K.Y."/>
            <person name="Chan T.F."/>
            <person name="Ji K.M."/>
            <person name="Liu X.Y."/>
            <person name="Zhou J.W."/>
            <person name="Li R.Q."/>
            <person name="Yang K.Y."/>
            <person name="Li J."/>
            <person name="Li M."/>
            <person name="Law P.T.W."/>
            <person name="Wu Y.L."/>
            <person name="Cai Z.L."/>
            <person name="Qin H."/>
            <person name="Bao Y."/>
            <person name="Leung R.K.K."/>
            <person name="Ng P.K.S."/>
            <person name="Zou J."/>
            <person name="Zhong X.J."/>
            <person name="Ran P.X."/>
            <person name="Zhong N.S."/>
            <person name="Liu Z.G."/>
            <person name="Tsui S.K.W."/>
        </authorList>
    </citation>
    <scope>NUCLEOTIDE SEQUENCE</scope>
    <source>
        <strain evidence="2">Derf</strain>
        <tissue evidence="2">Whole organism</tissue>
    </source>
</reference>
<proteinExistence type="predicted"/>
<dbReference type="Gene3D" id="3.40.720.10">
    <property type="entry name" value="Alkaline Phosphatase, subunit A"/>
    <property type="match status" value="1"/>
</dbReference>
<dbReference type="AlphaFoldDB" id="A0A922L856"/>
<keyword evidence="3" id="KW-1185">Reference proteome</keyword>
<dbReference type="GO" id="GO:0016787">
    <property type="term" value="F:hydrolase activity"/>
    <property type="evidence" value="ECO:0007669"/>
    <property type="project" value="UniProtKB-ARBA"/>
</dbReference>
<evidence type="ECO:0000313" key="2">
    <source>
        <dbReference type="EMBL" id="KAH9522923.1"/>
    </source>
</evidence>
<accession>A0A922L856</accession>
<evidence type="ECO:0000256" key="1">
    <source>
        <dbReference type="SAM" id="Phobius"/>
    </source>
</evidence>
<protein>
    <recommendedName>
        <fullName evidence="4">Ectonucleotide pyrophosphatase/phosphodiesterase family member 5-like</fullName>
    </recommendedName>
</protein>
<feature type="transmembrane region" description="Helical" evidence="1">
    <location>
        <begin position="5"/>
        <end position="27"/>
    </location>
</feature>
<evidence type="ECO:0000313" key="3">
    <source>
        <dbReference type="Proteomes" id="UP000790347"/>
    </source>
</evidence>
<dbReference type="CDD" id="cd16018">
    <property type="entry name" value="Enpp"/>
    <property type="match status" value="1"/>
</dbReference>
<sequence length="462" mass="53648">MVSRFLSIILIMVMNISIRTIVFISAISTQCLEQQPPPRLVVISFDAFRPDYMNTTITPNLMKIAVNGVQGKMRSTFVTKTMPNHQSIATGLYEPWHGVVNNYFIDPMNLTKLPFSTDTGASIFYWDMFNHTVPIYIANQLANIDDDNGNSCRFSGSMQWPGSISSYTDGQNNDRRYRIHYQRTFHPKYDWQSNIETVVKWMNDVDQPANLIMMYFDQPDRKAHEFGPFSMEVREQIKHIDLIVGHFLDLLDQTNLTSETNLIILSDHGMSDITMNRVIYLEKCQHLYPGLDFELIGRSPVFSVIPLSKPNNSDNDDIELINSVQQALRNCSQKLFGNHFQIYQQNEIPERYHYRGNRRILSLFMIADEGYELVDMNAANDWQPRNHSWGDHGFDNYLESMRPLFIADGPAFRHGYIHPIEFENIDLYPLMLTILNIPSERFLNHNGTYSNVKQMLNDDEKL</sequence>
<dbReference type="EMBL" id="ASGP02000002">
    <property type="protein sequence ID" value="KAH9522923.1"/>
    <property type="molecule type" value="Genomic_DNA"/>
</dbReference>
<reference evidence="2" key="2">
    <citation type="journal article" date="2022" name="Res Sq">
        <title>Comparative Genomics Reveals Insights into the Divergent Evolution of Astigmatic Mites and Household Pest Adaptations.</title>
        <authorList>
            <person name="Xiong Q."/>
            <person name="Wan A.T.-Y."/>
            <person name="Liu X.-Y."/>
            <person name="Fung C.S.-H."/>
            <person name="Xiao X."/>
            <person name="Malainual N."/>
            <person name="Hou J."/>
            <person name="Wang L."/>
            <person name="Wang M."/>
            <person name="Yang K."/>
            <person name="Cui Y."/>
            <person name="Leung E."/>
            <person name="Nong W."/>
            <person name="Shin S.-K."/>
            <person name="Au S."/>
            <person name="Jeong K.Y."/>
            <person name="Chew F.T."/>
            <person name="Hui J."/>
            <person name="Leung T.F."/>
            <person name="Tungtrongchitr A."/>
            <person name="Zhong N."/>
            <person name="Liu Z."/>
            <person name="Tsui S."/>
        </authorList>
    </citation>
    <scope>NUCLEOTIDE SEQUENCE</scope>
    <source>
        <strain evidence="2">Derf</strain>
        <tissue evidence="2">Whole organism</tissue>
    </source>
</reference>
<dbReference type="InterPro" id="IPR017850">
    <property type="entry name" value="Alkaline_phosphatase_core_sf"/>
</dbReference>
<dbReference type="Proteomes" id="UP000790347">
    <property type="component" value="Unassembled WGS sequence"/>
</dbReference>
<dbReference type="PANTHER" id="PTHR10151">
    <property type="entry name" value="ECTONUCLEOTIDE PYROPHOSPHATASE/PHOSPHODIESTERASE"/>
    <property type="match status" value="1"/>
</dbReference>
<gene>
    <name evidence="2" type="ORF">DERF_006477</name>
</gene>
<dbReference type="PANTHER" id="PTHR10151:SF120">
    <property type="entry name" value="BIS(5'-ADENOSYL)-TRIPHOSPHATASE"/>
    <property type="match status" value="1"/>
</dbReference>
<evidence type="ECO:0008006" key="4">
    <source>
        <dbReference type="Google" id="ProtNLM"/>
    </source>
</evidence>
<name>A0A922L856_DERFA</name>
<keyword evidence="1" id="KW-0472">Membrane</keyword>
<dbReference type="Gene3D" id="3.30.1360.180">
    <property type="match status" value="1"/>
</dbReference>
<keyword evidence="1" id="KW-0812">Transmembrane</keyword>
<organism evidence="2 3">
    <name type="scientific">Dermatophagoides farinae</name>
    <name type="common">American house dust mite</name>
    <dbReference type="NCBI Taxonomy" id="6954"/>
    <lineage>
        <taxon>Eukaryota</taxon>
        <taxon>Metazoa</taxon>
        <taxon>Ecdysozoa</taxon>
        <taxon>Arthropoda</taxon>
        <taxon>Chelicerata</taxon>
        <taxon>Arachnida</taxon>
        <taxon>Acari</taxon>
        <taxon>Acariformes</taxon>
        <taxon>Sarcoptiformes</taxon>
        <taxon>Astigmata</taxon>
        <taxon>Psoroptidia</taxon>
        <taxon>Analgoidea</taxon>
        <taxon>Pyroglyphidae</taxon>
        <taxon>Dermatophagoidinae</taxon>
        <taxon>Dermatophagoides</taxon>
    </lineage>
</organism>
<comment type="caution">
    <text evidence="2">The sequence shown here is derived from an EMBL/GenBank/DDBJ whole genome shotgun (WGS) entry which is preliminary data.</text>
</comment>
<dbReference type="Pfam" id="PF01663">
    <property type="entry name" value="Phosphodiest"/>
    <property type="match status" value="1"/>
</dbReference>
<keyword evidence="1" id="KW-1133">Transmembrane helix</keyword>
<dbReference type="InterPro" id="IPR002591">
    <property type="entry name" value="Phosphodiest/P_Trfase"/>
</dbReference>